<evidence type="ECO:0000256" key="1">
    <source>
        <dbReference type="PROSITE-ProRule" id="PRU00339"/>
    </source>
</evidence>
<keyword evidence="3" id="KW-1185">Reference proteome</keyword>
<dbReference type="Pfam" id="PF13174">
    <property type="entry name" value="TPR_6"/>
    <property type="match status" value="2"/>
</dbReference>
<evidence type="ECO:0000313" key="2">
    <source>
        <dbReference type="EMBL" id="MBW2942296.1"/>
    </source>
</evidence>
<dbReference type="SMART" id="SM00028">
    <property type="entry name" value="TPR"/>
    <property type="match status" value="5"/>
</dbReference>
<evidence type="ECO:0000313" key="3">
    <source>
        <dbReference type="Proteomes" id="UP001166291"/>
    </source>
</evidence>
<proteinExistence type="predicted"/>
<organism evidence="2 3">
    <name type="scientific">Zhongshania aquimaris</name>
    <dbReference type="NCBI Taxonomy" id="2857107"/>
    <lineage>
        <taxon>Bacteria</taxon>
        <taxon>Pseudomonadati</taxon>
        <taxon>Pseudomonadota</taxon>
        <taxon>Gammaproteobacteria</taxon>
        <taxon>Cellvibrionales</taxon>
        <taxon>Spongiibacteraceae</taxon>
        <taxon>Zhongshania</taxon>
    </lineage>
</organism>
<sequence length="974" mass="109679">MIFNAETRAHRLGLRRVKTPLLLFALCGAWQVCWAIEGDKQTIGELLDRSAQNPDRLILTTTPKQQISNAAKARERARLAAIEHYERVIGASAAPAIRAEAIRRAADLRVEFIDGELSHSGASINGDASKNQELKTAITLYSQLLSEYPNYSAADYVLYQMARAYDLSELQDSSIDTLRRLSREFPESKRVYESSFRAAEMLYLRKRYSEAIVEYQRITAKESSAQYWWLAQYKQAWTYYQLDDYSASVSAFAKILDALKIQSELTDLAGLLAFAPNDKAELVRDAVRGMSKAFSKLARADEIDDYFAAKQNQFYSPVIYRELAEIYSREKRYTDAASVYESFARLNPHHILAQQFSERGIASYRDGGFNELAVTAQEQYIGTYGPGNALWQADGVSSDHRRLIRRYMQDVVTYRHAQAQQLAKTNEEPFKQRFSDVAERYLAIITSFPEDENLEDVVGHYADALYESERFDEAALQYGKLAYEYANPERAGDAALAQVKSYRQWYRSLKDSQASESDLGDTRSKVFNAIAEFANRFPDHKQRSSVLLAAAEDHYQLAAFSEVVGICLPLIRANNWSDEKLHSKALGLLADSYFAIKDYAQSENYYAALLPLMDGGDNERKRTAKSRLTISVFRQAELAKQNGQPRLAADLFQRSAHLSADKGLVAEATFNAAGQLFEAKDWLQSASLLERFSDEFSGHNMLVDAEKMLAAAYQKAADPIRAARTYERISKITIASTELRRTAQLSAGNLYISAGQRDDGARVLSAYLRSYPLPLEDAQSARFALSELYAINSTSQTKWLRDIVAADAASREKNSKSQLMAADASYKLAMADVDLANSIFLSLPIEKSLPRRQAAMEKAIGSLVKSSSFGFSDITTLANYELGELYRKFAMALLESEIPKKMDDDVREQYLILLEEQAYPFEEKAIAEYKSNMDLIDEGVWTPGVRKSVIALAELAPAKYGKQPKLEKVYDSLY</sequence>
<dbReference type="RefSeq" id="WP_219044544.1">
    <property type="nucleotide sequence ID" value="NZ_JAHWDQ010000005.1"/>
</dbReference>
<dbReference type="InterPro" id="IPR019734">
    <property type="entry name" value="TPR_rpt"/>
</dbReference>
<feature type="repeat" description="TPR" evidence="1">
    <location>
        <begin position="317"/>
        <end position="350"/>
    </location>
</feature>
<name>A0ABS6VXD2_9GAMM</name>
<dbReference type="EMBL" id="JAHWDQ010000005">
    <property type="protein sequence ID" value="MBW2942296.1"/>
    <property type="molecule type" value="Genomic_DNA"/>
</dbReference>
<reference evidence="2" key="1">
    <citation type="submission" date="2021-07" db="EMBL/GenBank/DDBJ databases">
        <title>Zhongshania sp. CAU 1632 isolated from seawater.</title>
        <authorList>
            <person name="Kim W."/>
        </authorList>
    </citation>
    <scope>NUCLEOTIDE SEQUENCE</scope>
    <source>
        <strain evidence="2">CAU 1632</strain>
    </source>
</reference>
<accession>A0ABS6VXD2</accession>
<dbReference type="Proteomes" id="UP001166291">
    <property type="component" value="Unassembled WGS sequence"/>
</dbReference>
<comment type="caution">
    <text evidence="2">The sequence shown here is derived from an EMBL/GenBank/DDBJ whole genome shotgun (WGS) entry which is preliminary data.</text>
</comment>
<gene>
    <name evidence="2" type="ORF">KXJ70_15985</name>
</gene>
<protein>
    <submittedName>
        <fullName evidence="2">Tetratricopeptide repeat protein</fullName>
    </submittedName>
</protein>
<keyword evidence="1" id="KW-0802">TPR repeat</keyword>
<dbReference type="PROSITE" id="PS50005">
    <property type="entry name" value="TPR"/>
    <property type="match status" value="1"/>
</dbReference>